<dbReference type="PANTHER" id="PTHR33317">
    <property type="entry name" value="POLYNUCLEOTIDYL TRANSFERASE, RIBONUCLEASE H-LIKE SUPERFAMILY PROTEIN"/>
    <property type="match status" value="1"/>
</dbReference>
<dbReference type="Pfam" id="PF03652">
    <property type="entry name" value="RuvX"/>
    <property type="match status" value="1"/>
</dbReference>
<dbReference type="AlphaFoldDB" id="A0A420WSB0"/>
<dbReference type="EMBL" id="RBIG01000001">
    <property type="protein sequence ID" value="RKQ73785.1"/>
    <property type="molecule type" value="Genomic_DNA"/>
</dbReference>
<reference evidence="7 8" key="1">
    <citation type="submission" date="2018-10" db="EMBL/GenBank/DDBJ databases">
        <title>Comparative analysis of microorganisms from saline springs in Andes Mountain Range, Colombia.</title>
        <authorList>
            <person name="Rubin E."/>
        </authorList>
    </citation>
    <scope>NUCLEOTIDE SEQUENCE [LARGE SCALE GENOMIC DNA]</scope>
    <source>
        <strain evidence="7 8">USBA 36</strain>
    </source>
</reference>
<evidence type="ECO:0000313" key="8">
    <source>
        <dbReference type="Proteomes" id="UP000277424"/>
    </source>
</evidence>
<keyword evidence="1 5" id="KW-0963">Cytoplasm</keyword>
<dbReference type="CDD" id="cd16964">
    <property type="entry name" value="YqgF"/>
    <property type="match status" value="1"/>
</dbReference>
<protein>
    <recommendedName>
        <fullName evidence="5">Putative pre-16S rRNA nuclease</fullName>
        <ecNumber evidence="5">3.1.-.-</ecNumber>
    </recommendedName>
</protein>
<keyword evidence="2 5" id="KW-0690">Ribosome biogenesis</keyword>
<dbReference type="GO" id="GO:0016788">
    <property type="term" value="F:hydrolase activity, acting on ester bonds"/>
    <property type="evidence" value="ECO:0007669"/>
    <property type="project" value="UniProtKB-UniRule"/>
</dbReference>
<dbReference type="RefSeq" id="WP_121218838.1">
    <property type="nucleotide sequence ID" value="NZ_RBIG01000001.1"/>
</dbReference>
<evidence type="ECO:0000256" key="3">
    <source>
        <dbReference type="ARBA" id="ARBA00022722"/>
    </source>
</evidence>
<comment type="caution">
    <text evidence="7">The sequence shown here is derived from an EMBL/GenBank/DDBJ whole genome shotgun (WGS) entry which is preliminary data.</text>
</comment>
<dbReference type="HAMAP" id="MF_00651">
    <property type="entry name" value="Nuclease_YqgF"/>
    <property type="match status" value="1"/>
</dbReference>
<dbReference type="Gene3D" id="3.30.420.140">
    <property type="entry name" value="YqgF/RNase H-like domain"/>
    <property type="match status" value="1"/>
</dbReference>
<comment type="similarity">
    <text evidence="5">Belongs to the YqgF HJR family.</text>
</comment>
<dbReference type="InterPro" id="IPR006641">
    <property type="entry name" value="YqgF/RNaseH-like_dom"/>
</dbReference>
<evidence type="ECO:0000256" key="1">
    <source>
        <dbReference type="ARBA" id="ARBA00022490"/>
    </source>
</evidence>
<gene>
    <name evidence="7" type="ORF">BCL74_1576</name>
</gene>
<dbReference type="InterPro" id="IPR037027">
    <property type="entry name" value="YqgF/RNaseH-like_dom_sf"/>
</dbReference>
<evidence type="ECO:0000259" key="6">
    <source>
        <dbReference type="SMART" id="SM00732"/>
    </source>
</evidence>
<dbReference type="EC" id="3.1.-.-" evidence="5"/>
<dbReference type="Proteomes" id="UP000277424">
    <property type="component" value="Unassembled WGS sequence"/>
</dbReference>
<accession>A0A420WSB0</accession>
<sequence>MTHRNPEPPEGSPIPETPGTAIARLIAGLKPRQRLLGLDVGSTTIGLAISDFSQAIATPLETIARTKLMKDIEALRKIVQEREVGALVIGLPVSMDGTEGTRCQSTRQFARNIEPLGLPYGFWDERLSTAAVTRLMIDADMTRKRRGELVDKMAAAYILQGALDAARQAR</sequence>
<evidence type="ECO:0000256" key="4">
    <source>
        <dbReference type="ARBA" id="ARBA00022801"/>
    </source>
</evidence>
<dbReference type="NCBIfam" id="TIGR00250">
    <property type="entry name" value="RNAse_H_YqgF"/>
    <property type="match status" value="1"/>
</dbReference>
<dbReference type="SMART" id="SM00732">
    <property type="entry name" value="YqgFc"/>
    <property type="match status" value="1"/>
</dbReference>
<comment type="subcellular location">
    <subcellularLocation>
        <location evidence="5">Cytoplasm</location>
    </subcellularLocation>
</comment>
<dbReference type="PANTHER" id="PTHR33317:SF4">
    <property type="entry name" value="POLYNUCLEOTIDYL TRANSFERASE, RIBONUCLEASE H-LIKE SUPERFAMILY PROTEIN"/>
    <property type="match status" value="1"/>
</dbReference>
<dbReference type="OrthoDB" id="9796140at2"/>
<dbReference type="InterPro" id="IPR012337">
    <property type="entry name" value="RNaseH-like_sf"/>
</dbReference>
<dbReference type="InterPro" id="IPR005227">
    <property type="entry name" value="YqgF"/>
</dbReference>
<feature type="domain" description="YqgF/RNase H-like" evidence="6">
    <location>
        <begin position="33"/>
        <end position="132"/>
    </location>
</feature>
<name>A0A420WSB0_9PROT</name>
<organism evidence="7 8">
    <name type="scientific">Oceanibaculum indicum</name>
    <dbReference type="NCBI Taxonomy" id="526216"/>
    <lineage>
        <taxon>Bacteria</taxon>
        <taxon>Pseudomonadati</taxon>
        <taxon>Pseudomonadota</taxon>
        <taxon>Alphaproteobacteria</taxon>
        <taxon>Rhodospirillales</taxon>
        <taxon>Oceanibaculaceae</taxon>
        <taxon>Oceanibaculum</taxon>
    </lineage>
</organism>
<dbReference type="GO" id="GO:0005829">
    <property type="term" value="C:cytosol"/>
    <property type="evidence" value="ECO:0007669"/>
    <property type="project" value="TreeGrafter"/>
</dbReference>
<dbReference type="SUPFAM" id="SSF53098">
    <property type="entry name" value="Ribonuclease H-like"/>
    <property type="match status" value="1"/>
</dbReference>
<dbReference type="GO" id="GO:0004518">
    <property type="term" value="F:nuclease activity"/>
    <property type="evidence" value="ECO:0007669"/>
    <property type="project" value="UniProtKB-KW"/>
</dbReference>
<evidence type="ECO:0000256" key="5">
    <source>
        <dbReference type="HAMAP-Rule" id="MF_00651"/>
    </source>
</evidence>
<keyword evidence="4 5" id="KW-0378">Hydrolase</keyword>
<proteinExistence type="inferred from homology"/>
<evidence type="ECO:0000313" key="7">
    <source>
        <dbReference type="EMBL" id="RKQ73785.1"/>
    </source>
</evidence>
<comment type="function">
    <text evidence="5">Could be a nuclease involved in processing of the 5'-end of pre-16S rRNA.</text>
</comment>
<evidence type="ECO:0000256" key="2">
    <source>
        <dbReference type="ARBA" id="ARBA00022517"/>
    </source>
</evidence>
<dbReference type="GO" id="GO:0000967">
    <property type="term" value="P:rRNA 5'-end processing"/>
    <property type="evidence" value="ECO:0007669"/>
    <property type="project" value="UniProtKB-UniRule"/>
</dbReference>
<keyword evidence="3 5" id="KW-0540">Nuclease</keyword>